<gene>
    <name evidence="11" type="ORF">TrCOL_g937</name>
</gene>
<keyword evidence="9" id="KW-1133">Transmembrane helix</keyword>
<proteinExistence type="inferred from homology"/>
<dbReference type="OrthoDB" id="20273at2759"/>
<dbReference type="Gene3D" id="3.40.50.2000">
    <property type="entry name" value="Glycogen Phosphorylase B"/>
    <property type="match status" value="1"/>
</dbReference>
<dbReference type="PANTHER" id="PTHR12867">
    <property type="entry name" value="GLYCOSYL TRANSFERASE-RELATED"/>
    <property type="match status" value="1"/>
</dbReference>
<reference evidence="12" key="1">
    <citation type="journal article" date="2023" name="Commun. Biol.">
        <title>Genome analysis of Parmales, the sister group of diatoms, reveals the evolutionary specialization of diatoms from phago-mixotrophs to photoautotrophs.</title>
        <authorList>
            <person name="Ban H."/>
            <person name="Sato S."/>
            <person name="Yoshikawa S."/>
            <person name="Yamada K."/>
            <person name="Nakamura Y."/>
            <person name="Ichinomiya M."/>
            <person name="Sato N."/>
            <person name="Blanc-Mathieu R."/>
            <person name="Endo H."/>
            <person name="Kuwata A."/>
            <person name="Ogata H."/>
        </authorList>
    </citation>
    <scope>NUCLEOTIDE SEQUENCE [LARGE SCALE GENOMIC DNA]</scope>
</reference>
<accession>A0A9W7L8L0</accession>
<keyword evidence="9" id="KW-0472">Membrane</keyword>
<dbReference type="EC" id="2.4.1.141" evidence="3"/>
<evidence type="ECO:0000256" key="8">
    <source>
        <dbReference type="SAM" id="MobiDB-lite"/>
    </source>
</evidence>
<keyword evidence="6" id="KW-0808">Transferase</keyword>
<dbReference type="SUPFAM" id="SSF53756">
    <property type="entry name" value="UDP-Glycosyltransferase/glycogen phosphorylase"/>
    <property type="match status" value="1"/>
</dbReference>
<evidence type="ECO:0000313" key="11">
    <source>
        <dbReference type="EMBL" id="GMI40073.1"/>
    </source>
</evidence>
<keyword evidence="5" id="KW-0328">Glycosyltransferase</keyword>
<organism evidence="11 12">
    <name type="scientific">Triparma columacea</name>
    <dbReference type="NCBI Taxonomy" id="722753"/>
    <lineage>
        <taxon>Eukaryota</taxon>
        <taxon>Sar</taxon>
        <taxon>Stramenopiles</taxon>
        <taxon>Ochrophyta</taxon>
        <taxon>Bolidophyceae</taxon>
        <taxon>Parmales</taxon>
        <taxon>Triparmaceae</taxon>
        <taxon>Triparma</taxon>
    </lineage>
</organism>
<dbReference type="AlphaFoldDB" id="A0A9W7L8L0"/>
<feature type="transmembrane region" description="Helical" evidence="9">
    <location>
        <begin position="272"/>
        <end position="291"/>
    </location>
</feature>
<sequence length="371" mass="39653">MSTPTLTDTVLVTVGTTSHDVLVNLSLSTPFMKALIDLHTSGLLGAAKIGGKQGNNGGSSKNERNIITVFVQYGGMDKEEVERRLESAVNSMGGKRASEGGEQGAKIRDSASSAVDVPGATMMMIPKISPECALLYKLFPYTPNLPALTSSSCLILTHGGAGSIIESFRAALKPRVIVVPNETLMDNHQLELAGVVGEMGMGVWTKGKAGGGETEEDHFAEYLKEYVKNGKRKNLNNSSEVGKKGTARFRNVFKTALGQGDRSSSSPTMMKYGIVVVYVGNLMAILQLLRVVEESFALSLPGYAEILVAVVTNHVMTFFLKASRATKGKSWDVPTIVSVVFIAMSLATTPAPTTAIAYIFEPIIEEIFLPV</sequence>
<keyword evidence="7" id="KW-0256">Endoplasmic reticulum</keyword>
<dbReference type="InterPro" id="IPR039042">
    <property type="entry name" value="Alg13-like"/>
</dbReference>
<evidence type="ECO:0000259" key="10">
    <source>
        <dbReference type="Pfam" id="PF04101"/>
    </source>
</evidence>
<dbReference type="GO" id="GO:0005783">
    <property type="term" value="C:endoplasmic reticulum"/>
    <property type="evidence" value="ECO:0007669"/>
    <property type="project" value="UniProtKB-SubCell"/>
</dbReference>
<dbReference type="PANTHER" id="PTHR12867:SF6">
    <property type="entry name" value="N-ACETYLGLUCOSAMINYLDIPHOSPHODOLICHOL N-ACETYLGLUCOSAMINYLTRANSFERASE"/>
    <property type="match status" value="1"/>
</dbReference>
<evidence type="ECO:0000256" key="3">
    <source>
        <dbReference type="ARBA" id="ARBA00012614"/>
    </source>
</evidence>
<feature type="transmembrane region" description="Helical" evidence="9">
    <location>
        <begin position="303"/>
        <end position="323"/>
    </location>
</feature>
<evidence type="ECO:0000256" key="9">
    <source>
        <dbReference type="SAM" id="Phobius"/>
    </source>
</evidence>
<dbReference type="Proteomes" id="UP001165065">
    <property type="component" value="Unassembled WGS sequence"/>
</dbReference>
<protein>
    <recommendedName>
        <fullName evidence="4">UDP-N-acetylglucosamine transferase subunit ALG13</fullName>
        <ecNumber evidence="3">2.4.1.141</ecNumber>
    </recommendedName>
</protein>
<dbReference type="Pfam" id="PF04101">
    <property type="entry name" value="Glyco_tran_28_C"/>
    <property type="match status" value="1"/>
</dbReference>
<evidence type="ECO:0000256" key="7">
    <source>
        <dbReference type="ARBA" id="ARBA00022824"/>
    </source>
</evidence>
<comment type="subcellular location">
    <subcellularLocation>
        <location evidence="1">Endoplasmic reticulum</location>
    </subcellularLocation>
</comment>
<dbReference type="EMBL" id="BRYA01000118">
    <property type="protein sequence ID" value="GMI40073.1"/>
    <property type="molecule type" value="Genomic_DNA"/>
</dbReference>
<evidence type="ECO:0000313" key="12">
    <source>
        <dbReference type="Proteomes" id="UP001165065"/>
    </source>
</evidence>
<feature type="transmembrane region" description="Helical" evidence="9">
    <location>
        <begin position="335"/>
        <end position="360"/>
    </location>
</feature>
<dbReference type="InterPro" id="IPR007235">
    <property type="entry name" value="Glyco_trans_28_C"/>
</dbReference>
<evidence type="ECO:0000256" key="5">
    <source>
        <dbReference type="ARBA" id="ARBA00022676"/>
    </source>
</evidence>
<evidence type="ECO:0000256" key="6">
    <source>
        <dbReference type="ARBA" id="ARBA00022679"/>
    </source>
</evidence>
<comment type="similarity">
    <text evidence="2">Belongs to the glycosyltransferase 28 family.</text>
</comment>
<dbReference type="GO" id="GO:0006488">
    <property type="term" value="P:dolichol-linked oligosaccharide biosynthetic process"/>
    <property type="evidence" value="ECO:0007669"/>
    <property type="project" value="InterPro"/>
</dbReference>
<evidence type="ECO:0000256" key="1">
    <source>
        <dbReference type="ARBA" id="ARBA00004240"/>
    </source>
</evidence>
<evidence type="ECO:0000256" key="2">
    <source>
        <dbReference type="ARBA" id="ARBA00006962"/>
    </source>
</evidence>
<feature type="region of interest" description="Disordered" evidence="8">
    <location>
        <begin position="88"/>
        <end position="111"/>
    </location>
</feature>
<keyword evidence="12" id="KW-1185">Reference proteome</keyword>
<keyword evidence="9" id="KW-0812">Transmembrane</keyword>
<evidence type="ECO:0000256" key="4">
    <source>
        <dbReference type="ARBA" id="ARBA00017468"/>
    </source>
</evidence>
<name>A0A9W7L8L0_9STRA</name>
<dbReference type="GO" id="GO:0004577">
    <property type="term" value="F:N-acetylglucosaminyldiphosphodolichol N-acetylglucosaminyltransferase activity"/>
    <property type="evidence" value="ECO:0007669"/>
    <property type="project" value="UniProtKB-EC"/>
</dbReference>
<feature type="domain" description="Glycosyl transferase family 28 C-terminal" evidence="10">
    <location>
        <begin position="136"/>
        <end position="200"/>
    </location>
</feature>
<comment type="caution">
    <text evidence="11">The sequence shown here is derived from an EMBL/GenBank/DDBJ whole genome shotgun (WGS) entry which is preliminary data.</text>
</comment>